<dbReference type="STRING" id="227321.Q5ATX1"/>
<dbReference type="RefSeq" id="XP_681528.1">
    <property type="nucleotide sequence ID" value="XM_676436.2"/>
</dbReference>
<dbReference type="InterPro" id="IPR034136">
    <property type="entry name" value="TOPRIM_Topo6A/Spo11"/>
</dbReference>
<dbReference type="GO" id="GO:0000228">
    <property type="term" value="C:nuclear chromosome"/>
    <property type="evidence" value="ECO:0000318"/>
    <property type="project" value="GO_Central"/>
</dbReference>
<dbReference type="FunFam" id="3.40.1360.10:FF:000018">
    <property type="entry name" value="Type II DNA topoisomerase VI subunit A"/>
    <property type="match status" value="1"/>
</dbReference>
<dbReference type="Proteomes" id="UP000000560">
    <property type="component" value="Chromosome II"/>
</dbReference>
<dbReference type="InParanoid" id="Q5ATX1"/>
<dbReference type="Pfam" id="PF21180">
    <property type="entry name" value="TOP6A-Spo11_Toprim"/>
    <property type="match status" value="1"/>
</dbReference>
<dbReference type="InterPro" id="IPR002815">
    <property type="entry name" value="Spo11/TopoVI_A"/>
</dbReference>
<dbReference type="HOGENOM" id="CLU_037229_0_0_1"/>
<dbReference type="GO" id="GO:0003918">
    <property type="term" value="F:DNA topoisomerase type II (double strand cut, ATP-hydrolyzing) activity"/>
    <property type="evidence" value="ECO:0007669"/>
    <property type="project" value="InterPro"/>
</dbReference>
<name>Q5ATX1_EMENI</name>
<dbReference type="PANTHER" id="PTHR10848:SF0">
    <property type="entry name" value="MEIOTIC RECOMBINATION PROTEIN SPO11"/>
    <property type="match status" value="1"/>
</dbReference>
<dbReference type="KEGG" id="ani:ANIA_08259"/>
<reference evidence="3" key="1">
    <citation type="journal article" date="2005" name="Nature">
        <title>Sequencing of Aspergillus nidulans and comparative analysis with A. fumigatus and A. oryzae.</title>
        <authorList>
            <person name="Galagan J.E."/>
            <person name="Calvo S.E."/>
            <person name="Cuomo C."/>
            <person name="Ma L.J."/>
            <person name="Wortman J.R."/>
            <person name="Batzoglou S."/>
            <person name="Lee S.I."/>
            <person name="Basturkmen M."/>
            <person name="Spevak C.C."/>
            <person name="Clutterbuck J."/>
            <person name="Kapitonov V."/>
            <person name="Jurka J."/>
            <person name="Scazzocchio C."/>
            <person name="Farman M."/>
            <person name="Butler J."/>
            <person name="Purcell S."/>
            <person name="Harris S."/>
            <person name="Braus G.H."/>
            <person name="Draht O."/>
            <person name="Busch S."/>
            <person name="D'Enfert C."/>
            <person name="Bouchier C."/>
            <person name="Goldman G.H."/>
            <person name="Bell-Pedersen D."/>
            <person name="Griffiths-Jones S."/>
            <person name="Doonan J.H."/>
            <person name="Yu J."/>
            <person name="Vienken K."/>
            <person name="Pain A."/>
            <person name="Freitag M."/>
            <person name="Selker E.U."/>
            <person name="Archer D.B."/>
            <person name="Penalva M.A."/>
            <person name="Oakley B.R."/>
            <person name="Momany M."/>
            <person name="Tanaka T."/>
            <person name="Kumagai T."/>
            <person name="Asai K."/>
            <person name="Machida M."/>
            <person name="Nierman W.C."/>
            <person name="Denning D.W."/>
            <person name="Caddick M."/>
            <person name="Hynes M."/>
            <person name="Paoletti M."/>
            <person name="Fischer R."/>
            <person name="Miller B."/>
            <person name="Dyer P."/>
            <person name="Sachs M.S."/>
            <person name="Osmani S.A."/>
            <person name="Birren B.W."/>
        </authorList>
    </citation>
    <scope>NUCLEOTIDE SEQUENCE [LARGE SCALE GENOMIC DNA]</scope>
    <source>
        <strain evidence="3">FGSC A4 / ATCC 38163 / CBS 112.46 / NRRL 194 / M139</strain>
    </source>
</reference>
<protein>
    <submittedName>
        <fullName evidence="2">Spo11 homologue spoA (Eurofung)</fullName>
    </submittedName>
</protein>
<accession>C8V7I7</accession>
<organism evidence="2 3">
    <name type="scientific">Emericella nidulans (strain FGSC A4 / ATCC 38163 / CBS 112.46 / NRRL 194 / M139)</name>
    <name type="common">Aspergillus nidulans</name>
    <dbReference type="NCBI Taxonomy" id="227321"/>
    <lineage>
        <taxon>Eukaryota</taxon>
        <taxon>Fungi</taxon>
        <taxon>Dikarya</taxon>
        <taxon>Ascomycota</taxon>
        <taxon>Pezizomycotina</taxon>
        <taxon>Eurotiomycetes</taxon>
        <taxon>Eurotiomycetidae</taxon>
        <taxon>Eurotiales</taxon>
        <taxon>Aspergillaceae</taxon>
        <taxon>Aspergillus</taxon>
        <taxon>Aspergillus subgen. Nidulantes</taxon>
    </lineage>
</organism>
<gene>
    <name evidence="2" type="ORF">ANIA_08259</name>
</gene>
<dbReference type="OMA" id="AMLKRCY"/>
<keyword evidence="3" id="KW-1185">Reference proteome</keyword>
<dbReference type="SUPFAM" id="SSF56726">
    <property type="entry name" value="DNA topoisomerase IV, alpha subunit"/>
    <property type="match status" value="1"/>
</dbReference>
<proteinExistence type="predicted"/>
<feature type="domain" description="Topoisomerase 6 subunit A/Spo11 TOPRIM" evidence="1">
    <location>
        <begin position="139"/>
        <end position="310"/>
    </location>
</feature>
<dbReference type="PANTHER" id="PTHR10848">
    <property type="entry name" value="MEIOTIC RECOMBINATION PROTEIN SPO11"/>
    <property type="match status" value="1"/>
</dbReference>
<evidence type="ECO:0000313" key="3">
    <source>
        <dbReference type="Proteomes" id="UP000000560"/>
    </source>
</evidence>
<dbReference type="InterPro" id="IPR036078">
    <property type="entry name" value="Spo11/TopoVI_A_sf"/>
</dbReference>
<dbReference type="GeneID" id="2869213"/>
<evidence type="ECO:0000313" key="2">
    <source>
        <dbReference type="EMBL" id="CBF74226.1"/>
    </source>
</evidence>
<reference evidence="3" key="2">
    <citation type="journal article" date="2009" name="Fungal Genet. Biol.">
        <title>The 2008 update of the Aspergillus nidulans genome annotation: a community effort.</title>
        <authorList>
            <person name="Wortman J.R."/>
            <person name="Gilsenan J.M."/>
            <person name="Joardar V."/>
            <person name="Deegan J."/>
            <person name="Clutterbuck J."/>
            <person name="Andersen M.R."/>
            <person name="Archer D."/>
            <person name="Bencina M."/>
            <person name="Braus G."/>
            <person name="Coutinho P."/>
            <person name="von Dohren H."/>
            <person name="Doonan J."/>
            <person name="Driessen A.J."/>
            <person name="Durek P."/>
            <person name="Espeso E."/>
            <person name="Fekete E."/>
            <person name="Flipphi M."/>
            <person name="Estrada C.G."/>
            <person name="Geysens S."/>
            <person name="Goldman G."/>
            <person name="de Groot P.W."/>
            <person name="Hansen K."/>
            <person name="Harris S.D."/>
            <person name="Heinekamp T."/>
            <person name="Helmstaedt K."/>
            <person name="Henrissat B."/>
            <person name="Hofmann G."/>
            <person name="Homan T."/>
            <person name="Horio T."/>
            <person name="Horiuchi H."/>
            <person name="James S."/>
            <person name="Jones M."/>
            <person name="Karaffa L."/>
            <person name="Karanyi Z."/>
            <person name="Kato M."/>
            <person name="Keller N."/>
            <person name="Kelly D.E."/>
            <person name="Kiel J.A."/>
            <person name="Kim J.M."/>
            <person name="van der Klei I.J."/>
            <person name="Klis F.M."/>
            <person name="Kovalchuk A."/>
            <person name="Krasevec N."/>
            <person name="Kubicek C.P."/>
            <person name="Liu B."/>
            <person name="Maccabe A."/>
            <person name="Meyer V."/>
            <person name="Mirabito P."/>
            <person name="Miskei M."/>
            <person name="Mos M."/>
            <person name="Mullins J."/>
            <person name="Nelson D.R."/>
            <person name="Nielsen J."/>
            <person name="Oakley B.R."/>
            <person name="Osmani S.A."/>
            <person name="Pakula T."/>
            <person name="Paszewski A."/>
            <person name="Paulsen I."/>
            <person name="Pilsyk S."/>
            <person name="Pocsi I."/>
            <person name="Punt P.J."/>
            <person name="Ram A.F."/>
            <person name="Ren Q."/>
            <person name="Robellet X."/>
            <person name="Robson G."/>
            <person name="Seiboth B."/>
            <person name="van Solingen P."/>
            <person name="Specht T."/>
            <person name="Sun J."/>
            <person name="Taheri-Talesh N."/>
            <person name="Takeshita N."/>
            <person name="Ussery D."/>
            <person name="vanKuyk P.A."/>
            <person name="Visser H."/>
            <person name="van de Vondervoort P.J."/>
            <person name="de Vries R.P."/>
            <person name="Walton J."/>
            <person name="Xiang X."/>
            <person name="Xiong Y."/>
            <person name="Zeng A.P."/>
            <person name="Brandt B.W."/>
            <person name="Cornell M.J."/>
            <person name="van den Hondel C.A."/>
            <person name="Visser J."/>
            <person name="Oliver S.G."/>
            <person name="Turner G."/>
        </authorList>
    </citation>
    <scope>GENOME REANNOTATION</scope>
    <source>
        <strain evidence="3">FGSC A4 / ATCC 38163 / CBS 112.46 / NRRL 194 / M139</strain>
    </source>
</reference>
<evidence type="ECO:0000259" key="1">
    <source>
        <dbReference type="Pfam" id="PF21180"/>
    </source>
</evidence>
<dbReference type="EMBL" id="BN001302">
    <property type="protein sequence ID" value="CBF74226.1"/>
    <property type="molecule type" value="Genomic_DNA"/>
</dbReference>
<sequence>MDSLLQPPFSPKQRVQKYLENTLTTVLTQLNISKPGEGEGDATITLKRRITSPTTTVFRIDSSTGALQAVRAETTVTYSFPGKDGYEAWRFTAKGLVAGYYRVTTVRDEVIDARESTEDCLIPRVQDIADLDISDVKWILIIEKEAVFRRLVRNNFHNHTIVGKGILITGKGYPDLATRSFVRRIFQSTFPRSTLTQAPPFYILADGDPDGIAIMSTYKYGSMAHTRENERLNLPCLQWLGLRISEIIGGLESDADETLMSLTRRDRRKIGTMLKRSPIWAVDGPEAEWRVELQRMLILNVKAEIEILYDRAGGLEGWIDRHMKTQGQ</sequence>
<dbReference type="CDD" id="cd00223">
    <property type="entry name" value="TOPRIM_TopoIIB_SPO"/>
    <property type="match status" value="1"/>
</dbReference>
<dbReference type="GO" id="GO:0003677">
    <property type="term" value="F:DNA binding"/>
    <property type="evidence" value="ECO:0000318"/>
    <property type="project" value="GO_Central"/>
</dbReference>
<dbReference type="AlphaFoldDB" id="Q5ATX1"/>
<dbReference type="GO" id="GO:0000706">
    <property type="term" value="P:meiotic DNA double-strand break processing"/>
    <property type="evidence" value="ECO:0000318"/>
    <property type="project" value="GO_Central"/>
</dbReference>
<dbReference type="eggNOG" id="KOG2795">
    <property type="taxonomic scope" value="Eukaryota"/>
</dbReference>
<dbReference type="GO" id="GO:0007131">
    <property type="term" value="P:reciprocal meiotic recombination"/>
    <property type="evidence" value="ECO:0000318"/>
    <property type="project" value="GO_Central"/>
</dbReference>
<dbReference type="Gene3D" id="3.40.1360.10">
    <property type="match status" value="1"/>
</dbReference>
<dbReference type="OrthoDB" id="5377392at2759"/>
<dbReference type="GO" id="GO:0042138">
    <property type="term" value="P:meiotic DNA double-strand break formation"/>
    <property type="evidence" value="ECO:0000318"/>
    <property type="project" value="GO_Central"/>
</dbReference>
<accession>Q5ATX1</accession>